<dbReference type="PANTHER" id="PTHR22748">
    <property type="entry name" value="AP ENDONUCLEASE"/>
    <property type="match status" value="1"/>
</dbReference>
<evidence type="ECO:0000259" key="6">
    <source>
        <dbReference type="Pfam" id="PF03372"/>
    </source>
</evidence>
<comment type="cofactor">
    <cofactor evidence="1">
        <name>Mg(2+)</name>
        <dbReference type="ChEBI" id="CHEBI:18420"/>
    </cofactor>
</comment>
<keyword evidence="3" id="KW-0479">Metal-binding</keyword>
<dbReference type="GO" id="GO:0046872">
    <property type="term" value="F:metal ion binding"/>
    <property type="evidence" value="ECO:0007669"/>
    <property type="project" value="UniProtKB-KW"/>
</dbReference>
<dbReference type="EC" id="3.1.11.2" evidence="7"/>
<dbReference type="GO" id="GO:0003677">
    <property type="term" value="F:DNA binding"/>
    <property type="evidence" value="ECO:0007669"/>
    <property type="project" value="InterPro"/>
</dbReference>
<proteinExistence type="inferred from homology"/>
<dbReference type="InterPro" id="IPR020847">
    <property type="entry name" value="AP_endonuclease_F1_BS"/>
</dbReference>
<dbReference type="Pfam" id="PF03372">
    <property type="entry name" value="Exo_endo_phos"/>
    <property type="match status" value="1"/>
</dbReference>
<evidence type="ECO:0000256" key="3">
    <source>
        <dbReference type="ARBA" id="ARBA00022723"/>
    </source>
</evidence>
<organism evidence="7">
    <name type="scientific">bioreactor metagenome</name>
    <dbReference type="NCBI Taxonomy" id="1076179"/>
    <lineage>
        <taxon>unclassified sequences</taxon>
        <taxon>metagenomes</taxon>
        <taxon>ecological metagenomes</taxon>
    </lineage>
</organism>
<evidence type="ECO:0000313" key="7">
    <source>
        <dbReference type="EMBL" id="MPN35071.1"/>
    </source>
</evidence>
<sequence length="128" mass="15016">MKLYSWNVNGIRAAAKKGFLEWMQKTDADIVCLQETKAQEEQLTFDIRNIDDFSSYFFSAQRAGYSGVATYSKIAPQKVEFGLGKEIFDQEGRVLIHEFEKFSLLNIYFPNGKRSEERLQYKWIFITF</sequence>
<protein>
    <submittedName>
        <fullName evidence="7">Exodeoxyribonuclease</fullName>
        <ecNumber evidence="7">3.1.11.2</ecNumber>
    </submittedName>
</protein>
<dbReference type="GO" id="GO:0008081">
    <property type="term" value="F:phosphoric diester hydrolase activity"/>
    <property type="evidence" value="ECO:0007669"/>
    <property type="project" value="TreeGrafter"/>
</dbReference>
<dbReference type="Gene3D" id="3.60.10.10">
    <property type="entry name" value="Endonuclease/exonuclease/phosphatase"/>
    <property type="match status" value="1"/>
</dbReference>
<gene>
    <name evidence="7" type="primary">exoA_38</name>
    <name evidence="7" type="ORF">SDC9_182565</name>
</gene>
<feature type="domain" description="Endonuclease/exonuclease/phosphatase" evidence="6">
    <location>
        <begin position="5"/>
        <end position="108"/>
    </location>
</feature>
<dbReference type="GO" id="GO:0003906">
    <property type="term" value="F:DNA-(apurinic or apyrimidinic site) endonuclease activity"/>
    <property type="evidence" value="ECO:0007669"/>
    <property type="project" value="TreeGrafter"/>
</dbReference>
<dbReference type="PANTHER" id="PTHR22748:SF6">
    <property type="entry name" value="DNA-(APURINIC OR APYRIMIDINIC SITE) ENDONUCLEASE"/>
    <property type="match status" value="1"/>
</dbReference>
<evidence type="ECO:0000256" key="1">
    <source>
        <dbReference type="ARBA" id="ARBA00001946"/>
    </source>
</evidence>
<evidence type="ECO:0000256" key="2">
    <source>
        <dbReference type="ARBA" id="ARBA00007092"/>
    </source>
</evidence>
<keyword evidence="5" id="KW-0460">Magnesium</keyword>
<evidence type="ECO:0000256" key="5">
    <source>
        <dbReference type="ARBA" id="ARBA00022842"/>
    </source>
</evidence>
<dbReference type="NCBIfam" id="TIGR00633">
    <property type="entry name" value="xth"/>
    <property type="match status" value="1"/>
</dbReference>
<dbReference type="InterPro" id="IPR036691">
    <property type="entry name" value="Endo/exonu/phosph_ase_sf"/>
</dbReference>
<evidence type="ECO:0000256" key="4">
    <source>
        <dbReference type="ARBA" id="ARBA00022801"/>
    </source>
</evidence>
<dbReference type="InterPro" id="IPR005135">
    <property type="entry name" value="Endo/exonuclease/phosphatase"/>
</dbReference>
<name>A0A645H7S0_9ZZZZ</name>
<dbReference type="InterPro" id="IPR004808">
    <property type="entry name" value="AP_endonuc_1"/>
</dbReference>
<dbReference type="SUPFAM" id="SSF56219">
    <property type="entry name" value="DNase I-like"/>
    <property type="match status" value="1"/>
</dbReference>
<dbReference type="AlphaFoldDB" id="A0A645H7S0"/>
<reference evidence="7" key="1">
    <citation type="submission" date="2019-08" db="EMBL/GenBank/DDBJ databases">
        <authorList>
            <person name="Kucharzyk K."/>
            <person name="Murdoch R.W."/>
            <person name="Higgins S."/>
            <person name="Loffler F."/>
        </authorList>
    </citation>
    <scope>NUCLEOTIDE SEQUENCE</scope>
</reference>
<comment type="caution">
    <text evidence="7">The sequence shown here is derived from an EMBL/GenBank/DDBJ whole genome shotgun (WGS) entry which is preliminary data.</text>
</comment>
<dbReference type="PROSITE" id="PS51435">
    <property type="entry name" value="AP_NUCLEASE_F1_4"/>
    <property type="match status" value="1"/>
</dbReference>
<dbReference type="GO" id="GO:0008311">
    <property type="term" value="F:double-stranded DNA 3'-5' DNA exonuclease activity"/>
    <property type="evidence" value="ECO:0007669"/>
    <property type="project" value="UniProtKB-EC"/>
</dbReference>
<accession>A0A645H7S0</accession>
<comment type="similarity">
    <text evidence="2">Belongs to the DNA repair enzymes AP/ExoA family.</text>
</comment>
<dbReference type="GO" id="GO:0006284">
    <property type="term" value="P:base-excision repair"/>
    <property type="evidence" value="ECO:0007669"/>
    <property type="project" value="TreeGrafter"/>
</dbReference>
<dbReference type="PROSITE" id="PS00726">
    <property type="entry name" value="AP_NUCLEASE_F1_1"/>
    <property type="match status" value="1"/>
</dbReference>
<dbReference type="EMBL" id="VSSQ01088446">
    <property type="protein sequence ID" value="MPN35071.1"/>
    <property type="molecule type" value="Genomic_DNA"/>
</dbReference>
<keyword evidence="4 7" id="KW-0378">Hydrolase</keyword>